<gene>
    <name evidence="1" type="ORF">RIF25_09615</name>
</gene>
<organism evidence="1 2">
    <name type="scientific">Pseudocalidococcus azoricus BACA0444</name>
    <dbReference type="NCBI Taxonomy" id="2918990"/>
    <lineage>
        <taxon>Bacteria</taxon>
        <taxon>Bacillati</taxon>
        <taxon>Cyanobacteriota</taxon>
        <taxon>Cyanophyceae</taxon>
        <taxon>Acaryochloridales</taxon>
        <taxon>Thermosynechococcaceae</taxon>
        <taxon>Pseudocalidococcus</taxon>
        <taxon>Pseudocalidococcus azoricus</taxon>
    </lineage>
</organism>
<proteinExistence type="predicted"/>
<dbReference type="Proteomes" id="UP001268256">
    <property type="component" value="Unassembled WGS sequence"/>
</dbReference>
<dbReference type="EMBL" id="JAVMIP010000008">
    <property type="protein sequence ID" value="MDS3861061.1"/>
    <property type="molecule type" value="Genomic_DNA"/>
</dbReference>
<evidence type="ECO:0000313" key="2">
    <source>
        <dbReference type="Proteomes" id="UP001268256"/>
    </source>
</evidence>
<keyword evidence="2" id="KW-1185">Reference proteome</keyword>
<dbReference type="InterPro" id="IPR018664">
    <property type="entry name" value="DUF2103_metal-binding"/>
</dbReference>
<evidence type="ECO:0000313" key="1">
    <source>
        <dbReference type="EMBL" id="MDS3861061.1"/>
    </source>
</evidence>
<sequence>MAPGRKNPPPPKGRVVLNHSTHIEGLIVTLERLATIDGITTLTPAVISPGGGRSPQLTLRVSVPIIGGFKLIARKGKSVQEVFVITSLEKVQLEQAIQQVIHK</sequence>
<dbReference type="AlphaFoldDB" id="A0AAE4FS13"/>
<comment type="caution">
    <text evidence="1">The sequence shown here is derived from an EMBL/GenBank/DDBJ whole genome shotgun (WGS) entry which is preliminary data.</text>
</comment>
<name>A0AAE4FS13_9CYAN</name>
<accession>A0AAE4FS13</accession>
<dbReference type="RefSeq" id="WP_322878318.1">
    <property type="nucleotide sequence ID" value="NZ_JAVMIP010000008.1"/>
</dbReference>
<reference evidence="2" key="1">
    <citation type="submission" date="2023-07" db="EMBL/GenBank/DDBJ databases">
        <authorList>
            <person name="Luz R."/>
            <person name="Cordeiro R."/>
            <person name="Fonseca A."/>
            <person name="Goncalves V."/>
        </authorList>
    </citation>
    <scope>NUCLEOTIDE SEQUENCE [LARGE SCALE GENOMIC DNA]</scope>
    <source>
        <strain evidence="2">BACA0444</strain>
    </source>
</reference>
<protein>
    <submittedName>
        <fullName evidence="1">DUF2103 domain-containing protein</fullName>
    </submittedName>
</protein>
<dbReference type="Pfam" id="PF09876">
    <property type="entry name" value="DUF2103"/>
    <property type="match status" value="1"/>
</dbReference>